<keyword evidence="3 8" id="KW-0812">Transmembrane</keyword>
<name>A0ABU5ZJ72_9BACL</name>
<evidence type="ECO:0000256" key="3">
    <source>
        <dbReference type="ARBA" id="ARBA00022692"/>
    </source>
</evidence>
<keyword evidence="4 8" id="KW-1133">Transmembrane helix</keyword>
<dbReference type="Proteomes" id="UP001310386">
    <property type="component" value="Unassembled WGS sequence"/>
</dbReference>
<evidence type="ECO:0000313" key="9">
    <source>
        <dbReference type="EMBL" id="MEB3102530.1"/>
    </source>
</evidence>
<keyword evidence="7 8" id="KW-0464">Manganese</keyword>
<keyword evidence="6 8" id="KW-0472">Membrane</keyword>
<feature type="transmembrane region" description="Helical" evidence="8">
    <location>
        <begin position="136"/>
        <end position="156"/>
    </location>
</feature>
<evidence type="ECO:0000256" key="2">
    <source>
        <dbReference type="ARBA" id="ARBA00022475"/>
    </source>
</evidence>
<evidence type="ECO:0000313" key="10">
    <source>
        <dbReference type="Proteomes" id="UP001310386"/>
    </source>
</evidence>
<comment type="caution">
    <text evidence="9">The sequence shown here is derived from an EMBL/GenBank/DDBJ whole genome shotgun (WGS) entry which is preliminary data.</text>
</comment>
<dbReference type="EMBL" id="JAYJLD010000018">
    <property type="protein sequence ID" value="MEB3102530.1"/>
    <property type="molecule type" value="Genomic_DNA"/>
</dbReference>
<dbReference type="HAMAP" id="MF_01521">
    <property type="entry name" value="MntP_pump"/>
    <property type="match status" value="1"/>
</dbReference>
<evidence type="ECO:0000256" key="8">
    <source>
        <dbReference type="HAMAP-Rule" id="MF_01521"/>
    </source>
</evidence>
<sequence length="186" mass="19362">MSAVNVQLGQFLTILLLAIALGMDAFSLGIGLGLKGIRLSDILKISAVIAVFHIIMPLMGMFAGHYASTLLGSVAAVTGGGLLIILGGHMIYSSLRGETASSFDHRSAWGLTVFSLMVSIDSFSVGISMGLFASDIVLTILLFGAVGGVMSVLGLLLGRKIGYWVGEYGEAFGGIILLAFGIKFLM</sequence>
<feature type="transmembrane region" description="Helical" evidence="8">
    <location>
        <begin position="168"/>
        <end position="185"/>
    </location>
</feature>
<evidence type="ECO:0000256" key="1">
    <source>
        <dbReference type="ARBA" id="ARBA00022448"/>
    </source>
</evidence>
<dbReference type="PANTHER" id="PTHR35529:SF1">
    <property type="entry name" value="MANGANESE EFFLUX PUMP MNTP-RELATED"/>
    <property type="match status" value="1"/>
</dbReference>
<proteinExistence type="inferred from homology"/>
<evidence type="ECO:0000256" key="4">
    <source>
        <dbReference type="ARBA" id="ARBA00022989"/>
    </source>
</evidence>
<accession>A0ABU5ZJ72</accession>
<comment type="similarity">
    <text evidence="8">Belongs to the MntP (TC 9.B.29) family.</text>
</comment>
<dbReference type="RefSeq" id="WP_371754653.1">
    <property type="nucleotide sequence ID" value="NZ_JAYJLD010000018.1"/>
</dbReference>
<evidence type="ECO:0000256" key="6">
    <source>
        <dbReference type="ARBA" id="ARBA00023136"/>
    </source>
</evidence>
<comment type="subcellular location">
    <subcellularLocation>
        <location evidence="8">Cell membrane</location>
        <topology evidence="8">Multi-pass membrane protein</topology>
    </subcellularLocation>
</comment>
<feature type="transmembrane region" description="Helical" evidence="8">
    <location>
        <begin position="107"/>
        <end position="130"/>
    </location>
</feature>
<dbReference type="InterPro" id="IPR003810">
    <property type="entry name" value="Mntp/YtaF"/>
</dbReference>
<dbReference type="InterPro" id="IPR022929">
    <property type="entry name" value="Put_MntP"/>
</dbReference>
<keyword evidence="1 8" id="KW-0813">Transport</keyword>
<dbReference type="Pfam" id="PF02659">
    <property type="entry name" value="Mntp"/>
    <property type="match status" value="1"/>
</dbReference>
<keyword evidence="5 8" id="KW-0406">Ion transport</keyword>
<feature type="transmembrane region" description="Helical" evidence="8">
    <location>
        <begin position="73"/>
        <end position="95"/>
    </location>
</feature>
<evidence type="ECO:0000256" key="5">
    <source>
        <dbReference type="ARBA" id="ARBA00023065"/>
    </source>
</evidence>
<protein>
    <recommendedName>
        <fullName evidence="8">Putative manganese efflux pump MntP</fullName>
    </recommendedName>
</protein>
<evidence type="ECO:0000256" key="7">
    <source>
        <dbReference type="ARBA" id="ARBA00023211"/>
    </source>
</evidence>
<gene>
    <name evidence="8" type="primary">mntP</name>
    <name evidence="9" type="ORF">VF724_12740</name>
</gene>
<keyword evidence="10" id="KW-1185">Reference proteome</keyword>
<keyword evidence="2 8" id="KW-1003">Cell membrane</keyword>
<feature type="transmembrane region" description="Helical" evidence="8">
    <location>
        <begin position="46"/>
        <end position="67"/>
    </location>
</feature>
<dbReference type="PANTHER" id="PTHR35529">
    <property type="entry name" value="MANGANESE EFFLUX PUMP MNTP-RELATED"/>
    <property type="match status" value="1"/>
</dbReference>
<organism evidence="9 10">
    <name type="scientific">Ferviditalea candida</name>
    <dbReference type="NCBI Taxonomy" id="3108399"/>
    <lineage>
        <taxon>Bacteria</taxon>
        <taxon>Bacillati</taxon>
        <taxon>Bacillota</taxon>
        <taxon>Bacilli</taxon>
        <taxon>Bacillales</taxon>
        <taxon>Paenibacillaceae</taxon>
        <taxon>Ferviditalea</taxon>
    </lineage>
</organism>
<feature type="transmembrane region" description="Helical" evidence="8">
    <location>
        <begin position="12"/>
        <end position="34"/>
    </location>
</feature>
<comment type="function">
    <text evidence="8">Probably functions as a manganese efflux pump.</text>
</comment>
<reference evidence="9" key="1">
    <citation type="submission" date="2023-12" db="EMBL/GenBank/DDBJ databases">
        <title>Fervidustalea candida gen. nov., sp. nov., a novel member of the family Paenibacillaceae isolated from a geothermal area.</title>
        <authorList>
            <person name="Li W.-J."/>
            <person name="Jiao J.-Y."/>
            <person name="Chen Y."/>
        </authorList>
    </citation>
    <scope>NUCLEOTIDE SEQUENCE</scope>
    <source>
        <strain evidence="9">SYSU GA230002</strain>
    </source>
</reference>